<keyword evidence="5" id="KW-0472">Membrane</keyword>
<accession>A0A7S2WFD7</accession>
<dbReference type="InterPro" id="IPR015151">
    <property type="entry name" value="B-adaptin_app_sub_C"/>
</dbReference>
<dbReference type="InterPro" id="IPR012295">
    <property type="entry name" value="TBP_dom_sf"/>
</dbReference>
<dbReference type="InterPro" id="IPR011989">
    <property type="entry name" value="ARM-like"/>
</dbReference>
<comment type="similarity">
    <text evidence="2">Belongs to the adaptor complexes large subunit family.</text>
</comment>
<dbReference type="EMBL" id="HBHJ01013663">
    <property type="protein sequence ID" value="CAD9683304.1"/>
    <property type="molecule type" value="Transcribed_RNA"/>
</dbReference>
<evidence type="ECO:0008006" key="10">
    <source>
        <dbReference type="Google" id="ProtNLM"/>
    </source>
</evidence>
<evidence type="ECO:0000256" key="2">
    <source>
        <dbReference type="ARBA" id="ARBA00006613"/>
    </source>
</evidence>
<dbReference type="GO" id="GO:0012505">
    <property type="term" value="C:endomembrane system"/>
    <property type="evidence" value="ECO:0007669"/>
    <property type="project" value="UniProtKB-SubCell"/>
</dbReference>
<dbReference type="Pfam" id="PF09066">
    <property type="entry name" value="B2-adapt-app_C"/>
    <property type="match status" value="1"/>
</dbReference>
<dbReference type="AlphaFoldDB" id="A0A7S2WFD7"/>
<dbReference type="PANTHER" id="PTHR11134">
    <property type="entry name" value="ADAPTOR COMPLEX SUBUNIT BETA FAMILY MEMBER"/>
    <property type="match status" value="1"/>
</dbReference>
<comment type="subcellular location">
    <subcellularLocation>
        <location evidence="1">Endomembrane system</location>
    </subcellularLocation>
</comment>
<evidence type="ECO:0000256" key="4">
    <source>
        <dbReference type="ARBA" id="ARBA00022927"/>
    </source>
</evidence>
<protein>
    <recommendedName>
        <fullName evidence="10">AP complex subunit beta</fullName>
    </recommendedName>
</protein>
<reference evidence="9" key="1">
    <citation type="submission" date="2021-01" db="EMBL/GenBank/DDBJ databases">
        <authorList>
            <person name="Corre E."/>
            <person name="Pelletier E."/>
            <person name="Niang G."/>
            <person name="Scheremetjew M."/>
            <person name="Finn R."/>
            <person name="Kale V."/>
            <person name="Holt S."/>
            <person name="Cochrane G."/>
            <person name="Meng A."/>
            <person name="Brown T."/>
            <person name="Cohen L."/>
        </authorList>
    </citation>
    <scope>NUCLEOTIDE SEQUENCE</scope>
    <source>
        <strain evidence="9">CCMP1243</strain>
    </source>
</reference>
<dbReference type="InterPro" id="IPR013041">
    <property type="entry name" value="Clathrin_app_Ig-like_sf"/>
</dbReference>
<evidence type="ECO:0000259" key="8">
    <source>
        <dbReference type="Pfam" id="PF09066"/>
    </source>
</evidence>
<dbReference type="FunFam" id="2.60.40.1150:FF:000002">
    <property type="entry name" value="Beta-adaptin-like protein C"/>
    <property type="match status" value="1"/>
</dbReference>
<evidence type="ECO:0000256" key="6">
    <source>
        <dbReference type="SAM" id="MobiDB-lite"/>
    </source>
</evidence>
<dbReference type="InterPro" id="IPR016024">
    <property type="entry name" value="ARM-type_fold"/>
</dbReference>
<gene>
    <name evidence="9" type="ORF">RMAR1173_LOCUS8914</name>
</gene>
<proteinExistence type="inferred from homology"/>
<dbReference type="SUPFAM" id="SSF49348">
    <property type="entry name" value="Clathrin adaptor appendage domain"/>
    <property type="match status" value="1"/>
</dbReference>
<dbReference type="InterPro" id="IPR026739">
    <property type="entry name" value="AP_beta"/>
</dbReference>
<name>A0A7S2WFD7_9STRA</name>
<dbReference type="GO" id="GO:0030131">
    <property type="term" value="C:clathrin adaptor complex"/>
    <property type="evidence" value="ECO:0007669"/>
    <property type="project" value="InterPro"/>
</dbReference>
<dbReference type="SUPFAM" id="SSF48371">
    <property type="entry name" value="ARM repeat"/>
    <property type="match status" value="1"/>
</dbReference>
<dbReference type="GO" id="GO:0016192">
    <property type="term" value="P:vesicle-mediated transport"/>
    <property type="evidence" value="ECO:0007669"/>
    <property type="project" value="InterPro"/>
</dbReference>
<keyword evidence="4" id="KW-0653">Protein transport</keyword>
<dbReference type="InterPro" id="IPR013037">
    <property type="entry name" value="Clathrin_b-adaptin_app_Ig-like"/>
</dbReference>
<evidence type="ECO:0000313" key="9">
    <source>
        <dbReference type="EMBL" id="CAD9683304.1"/>
    </source>
</evidence>
<feature type="region of interest" description="Disordered" evidence="6">
    <location>
        <begin position="599"/>
        <end position="627"/>
    </location>
</feature>
<feature type="domain" description="Clathrin/coatomer adaptor adaptin-like N-terminal" evidence="7">
    <location>
        <begin position="26"/>
        <end position="542"/>
    </location>
</feature>
<dbReference type="Gene3D" id="1.25.10.10">
    <property type="entry name" value="Leucine-rich Repeat Variant"/>
    <property type="match status" value="1"/>
</dbReference>
<dbReference type="InterPro" id="IPR002553">
    <property type="entry name" value="Clathrin/coatomer_adapt-like_N"/>
</dbReference>
<evidence type="ECO:0000259" key="7">
    <source>
        <dbReference type="Pfam" id="PF01602"/>
    </source>
</evidence>
<dbReference type="FunFam" id="1.25.10.10:FF:000002">
    <property type="entry name" value="AP complex subunit beta"/>
    <property type="match status" value="1"/>
</dbReference>
<dbReference type="Gene3D" id="2.60.40.1150">
    <property type="match status" value="1"/>
</dbReference>
<evidence type="ECO:0000256" key="5">
    <source>
        <dbReference type="ARBA" id="ARBA00023136"/>
    </source>
</evidence>
<feature type="compositionally biased region" description="Acidic residues" evidence="6">
    <location>
        <begin position="601"/>
        <end position="617"/>
    </location>
</feature>
<dbReference type="Pfam" id="PF01602">
    <property type="entry name" value="Adaptin_N"/>
    <property type="match status" value="1"/>
</dbReference>
<organism evidence="9">
    <name type="scientific">Rhizochromulina marina</name>
    <dbReference type="NCBI Taxonomy" id="1034831"/>
    <lineage>
        <taxon>Eukaryota</taxon>
        <taxon>Sar</taxon>
        <taxon>Stramenopiles</taxon>
        <taxon>Ochrophyta</taxon>
        <taxon>Dictyochophyceae</taxon>
        <taxon>Rhizochromulinales</taxon>
        <taxon>Rhizochromulina</taxon>
    </lineage>
</organism>
<keyword evidence="3" id="KW-0813">Transport</keyword>
<dbReference type="Gene3D" id="3.30.310.10">
    <property type="entry name" value="TATA-Binding Protein"/>
    <property type="match status" value="1"/>
</dbReference>
<dbReference type="SUPFAM" id="SSF55711">
    <property type="entry name" value="Subdomain of clathrin and coatomer appendage domain"/>
    <property type="match status" value="1"/>
</dbReference>
<evidence type="ECO:0000256" key="3">
    <source>
        <dbReference type="ARBA" id="ARBA00022448"/>
    </source>
</evidence>
<dbReference type="InterPro" id="IPR009028">
    <property type="entry name" value="Coatomer/calthrin_app_sub_C"/>
</dbReference>
<evidence type="ECO:0000256" key="1">
    <source>
        <dbReference type="ARBA" id="ARBA00004308"/>
    </source>
</evidence>
<sequence length="919" mass="99933">MSLPGSRKKDAGGGDGRFFTTTKKGEVHELRMEINSPNREKKMDAVKKVIANMTVGKDVSSLFTDVVNCIQTNNIELKKLVYLYLINYAKTQPETALLAVNTFVKDANDPNPLIRALAVRTMGCIRVERITEYLCEPLQRCLSDDDPYVRKTAAICVAKLHDIAPDMVEERGFLEMLRDRVGDSNPTVVANAIAALNEIQEASGRDVMMMTTSVLQKLLAALNECTEWGQVFILDALAKYTPANGQEAEGIIERVTPRLQHANSAVVMSAVKIVLSYMDLITSEDTVRQLSRKLAPPLVTLLNSEAEIQFVALRNINLIVQKRPQILEHEIKVFFCKYNDPIYVKMEKLEIIIRLVNERNIEQVLLEFKEYATEVDVDFVRRSVRAIGRCAIKLERAAQRCINVLLELIQLKVDYIVQEAVIVTKDIFRRYPGKYEQIISTLCENLETLDEPEAKASMIWIVGEYADQIDNAEELLDSFLEAFEEEPSQVQLQLLTATVKLFLKQPAESQEMVQRVLQLATEESDNPDLRDRGYVYWRLLSSNPEAAKAVVLAEKPNIADDTFALEPELLQALIGDISTLASIYHKPASAFVMKASALDAANDEEEEEEEEYYDEDSSGVAPGGAAGAADAAAAGGQIDLLDMGGHEPAPVAAPVAGGAEDLLGVLGGAAAAPGASTGFPAQAKALVCPAATGQGVQISAAITSTGPGQIALELDISNQTQGPLQNLALQFNKNSFGLVPANASVNLPAPIMPGASAPYTVPLSATPQMLAPGEPTTSLQIAVKNMHTQAVFIFPVTFQLFALFKPSGLDTETFKAKWSGIDPAMTAASTVSPLPGAGDVPSMLSACDSKLQSVYATQALTTNTDGVQRSYYSVSTVTNATMLLELSFKAGFNGCKISVRCEQQQYAALLKAAVEALLR</sequence>
<feature type="domain" description="Beta-adaptin appendage C-terminal subdomain" evidence="8">
    <location>
        <begin position="809"/>
        <end position="918"/>
    </location>
</feature>
<dbReference type="GO" id="GO:0006886">
    <property type="term" value="P:intracellular protein transport"/>
    <property type="evidence" value="ECO:0007669"/>
    <property type="project" value="InterPro"/>
</dbReference>